<dbReference type="EMBL" id="AMEP01000104">
    <property type="protein sequence ID" value="EKX99208.1"/>
    <property type="molecule type" value="Genomic_DNA"/>
</dbReference>
<keyword evidence="1" id="KW-1133">Transmembrane helix</keyword>
<name>L1N6S6_9BACT</name>
<dbReference type="Proteomes" id="UP000010433">
    <property type="component" value="Unassembled WGS sequence"/>
</dbReference>
<evidence type="ECO:0000313" key="3">
    <source>
        <dbReference type="Proteomes" id="UP000010433"/>
    </source>
</evidence>
<proteinExistence type="predicted"/>
<sequence>MLTAGVLKLTAGVLFVVEKPAIAISRQSHVSTFFLIIAVLFFCFTYGYSIVGLIVYRSKDMK</sequence>
<reference evidence="2 3" key="1">
    <citation type="submission" date="2012-05" db="EMBL/GenBank/DDBJ databases">
        <authorList>
            <person name="Weinstock G."/>
            <person name="Sodergren E."/>
            <person name="Lobos E.A."/>
            <person name="Fulton L."/>
            <person name="Fulton R."/>
            <person name="Courtney L."/>
            <person name="Fronick C."/>
            <person name="O'Laughlin M."/>
            <person name="Godfrey J."/>
            <person name="Wilson R.M."/>
            <person name="Miner T."/>
            <person name="Farmer C."/>
            <person name="Delehaunty K."/>
            <person name="Cordes M."/>
            <person name="Minx P."/>
            <person name="Tomlinson C."/>
            <person name="Chen J."/>
            <person name="Wollam A."/>
            <person name="Pepin K.H."/>
            <person name="Bhonagiri V."/>
            <person name="Zhang X."/>
            <person name="Suruliraj S."/>
            <person name="Warren W."/>
            <person name="Mitreva M."/>
            <person name="Mardis E.R."/>
            <person name="Wilson R.K."/>
        </authorList>
    </citation>
    <scope>NUCLEOTIDE SEQUENCE [LARGE SCALE GENOMIC DNA]</scope>
    <source>
        <strain evidence="2 3">F0055</strain>
    </source>
</reference>
<evidence type="ECO:0000313" key="2">
    <source>
        <dbReference type="EMBL" id="EKX99208.1"/>
    </source>
</evidence>
<protein>
    <submittedName>
        <fullName evidence="2">Uncharacterized protein</fullName>
    </submittedName>
</protein>
<organism evidence="2 3">
    <name type="scientific">Hoylesella saccharolytica F0055</name>
    <dbReference type="NCBI Taxonomy" id="1127699"/>
    <lineage>
        <taxon>Bacteria</taxon>
        <taxon>Pseudomonadati</taxon>
        <taxon>Bacteroidota</taxon>
        <taxon>Bacteroidia</taxon>
        <taxon>Bacteroidales</taxon>
        <taxon>Prevotellaceae</taxon>
        <taxon>Hoylesella</taxon>
    </lineage>
</organism>
<dbReference type="PATRIC" id="fig|1127699.3.peg.1655"/>
<comment type="caution">
    <text evidence="2">The sequence shown here is derived from an EMBL/GenBank/DDBJ whole genome shotgun (WGS) entry which is preliminary data.</text>
</comment>
<feature type="transmembrane region" description="Helical" evidence="1">
    <location>
        <begin position="33"/>
        <end position="56"/>
    </location>
</feature>
<dbReference type="HOGENOM" id="CLU_2900491_0_0_10"/>
<keyword evidence="1" id="KW-0812">Transmembrane</keyword>
<keyword evidence="1" id="KW-0472">Membrane</keyword>
<keyword evidence="3" id="KW-1185">Reference proteome</keyword>
<gene>
    <name evidence="2" type="ORF">HMPREF9151_01791</name>
</gene>
<dbReference type="AlphaFoldDB" id="L1N6S6"/>
<evidence type="ECO:0000256" key="1">
    <source>
        <dbReference type="SAM" id="Phobius"/>
    </source>
</evidence>
<accession>L1N6S6</accession>